<name>A0A6I2TYZ0_9BACT</name>
<dbReference type="Proteomes" id="UP000450161">
    <property type="component" value="Unassembled WGS sequence"/>
</dbReference>
<comment type="caution">
    <text evidence="1">The sequence shown here is derived from an EMBL/GenBank/DDBJ whole genome shotgun (WGS) entry which is preliminary data.</text>
</comment>
<dbReference type="EMBL" id="VUNF01000015">
    <property type="protein sequence ID" value="MST77757.1"/>
    <property type="molecule type" value="Genomic_DNA"/>
</dbReference>
<dbReference type="AlphaFoldDB" id="A0A6I2TYZ0"/>
<dbReference type="RefSeq" id="WP_154481170.1">
    <property type="nucleotide sequence ID" value="NZ_VUNF01000015.1"/>
</dbReference>
<reference evidence="1 2" key="1">
    <citation type="submission" date="2019-08" db="EMBL/GenBank/DDBJ databases">
        <title>In-depth cultivation of the pig gut microbiome towards novel bacterial diversity and tailored functional studies.</title>
        <authorList>
            <person name="Wylensek D."/>
            <person name="Hitch T.C.A."/>
            <person name="Clavel T."/>
        </authorList>
    </citation>
    <scope>NUCLEOTIDE SEQUENCE [LARGE SCALE GENOMIC DNA]</scope>
    <source>
        <strain evidence="1 2">LKV-178-WT-2C</strain>
    </source>
</reference>
<sequence>MIEIKQIGKPKGNNGGGSYSGGSSSGYIEGIVDEAKHAAKADKATFAEQAQYAEKAGLADRSKFADKAYDLDAESPIFDKFLSKIAADIAEGHITFKQGLTSIALSVFKDGAHFGEFVKSLYAGKGAGVDAKGNMEVESLRVRSYFECVELIINRLSAIEGDQLLTEADTIESIDDLGDGCYGLHLKSKWDGYFTGQAENNVLKGIINTLATGSGKYYVSWFRVNSVNPTNNYIEVVMYPDEDVPSGKNYPPCEMMKIARWGNQTDTKRQSCIYLSSTEGRIVKLRDVTKPILDNANYGATFGSLPEFVREILDDNGNPLPIKDNLDYMYIPGIVTMDIIRLNRWTGKPIVTYVDRGKWEEGQLYYCEAENPSTGVYETSDVWYNGCKYRCSKNLTKTAPAWNNTDWAMIEGNPDFSVDFAESEDIFDPDNIDTTLTIVARLHNIDITDDILASDIAWTRYSEDAEGAERVASDLLWTTKHANTGKSLHLTKEDMDFLGYMPKTIRFTATVTLRDGEGKEAATDSVSYEF</sequence>
<evidence type="ECO:0000313" key="1">
    <source>
        <dbReference type="EMBL" id="MST77757.1"/>
    </source>
</evidence>
<accession>A0A6I2TYZ0</accession>
<gene>
    <name evidence="1" type="ORF">FYJ72_08705</name>
</gene>
<organism evidence="1 2">
    <name type="scientific">Segatella copri</name>
    <dbReference type="NCBI Taxonomy" id="165179"/>
    <lineage>
        <taxon>Bacteria</taxon>
        <taxon>Pseudomonadati</taxon>
        <taxon>Bacteroidota</taxon>
        <taxon>Bacteroidia</taxon>
        <taxon>Bacteroidales</taxon>
        <taxon>Prevotellaceae</taxon>
        <taxon>Segatella</taxon>
    </lineage>
</organism>
<evidence type="ECO:0000313" key="2">
    <source>
        <dbReference type="Proteomes" id="UP000450161"/>
    </source>
</evidence>
<proteinExistence type="predicted"/>
<protein>
    <submittedName>
        <fullName evidence="1">Uncharacterized protein</fullName>
    </submittedName>
</protein>